<comment type="cofactor">
    <cofactor evidence="1 11">
        <name>Mg(2+)</name>
        <dbReference type="ChEBI" id="CHEBI:18420"/>
    </cofactor>
</comment>
<dbReference type="GO" id="GO:0005975">
    <property type="term" value="P:carbohydrate metabolic process"/>
    <property type="evidence" value="ECO:0007669"/>
    <property type="project" value="InterPro"/>
</dbReference>
<dbReference type="InterPro" id="IPR023214">
    <property type="entry name" value="HAD_sf"/>
</dbReference>
<evidence type="ECO:0000256" key="2">
    <source>
        <dbReference type="ARBA" id="ARBA00004496"/>
    </source>
</evidence>
<evidence type="ECO:0000256" key="11">
    <source>
        <dbReference type="PIRSR" id="PIRSR004682-4"/>
    </source>
</evidence>
<evidence type="ECO:0000313" key="12">
    <source>
        <dbReference type="EMBL" id="RSL29285.1"/>
    </source>
</evidence>
<dbReference type="Pfam" id="PF08645">
    <property type="entry name" value="PNK3P"/>
    <property type="match status" value="1"/>
</dbReference>
<gene>
    <name evidence="12" type="ORF">D7Z54_32040</name>
</gene>
<keyword evidence="6 9" id="KW-0378">Hydrolase</keyword>
<comment type="subunit">
    <text evidence="3">Monomer.</text>
</comment>
<evidence type="ECO:0000256" key="1">
    <source>
        <dbReference type="ARBA" id="ARBA00001946"/>
    </source>
</evidence>
<dbReference type="NCBIfam" id="TIGR01656">
    <property type="entry name" value="Histidinol-ppas"/>
    <property type="match status" value="1"/>
</dbReference>
<dbReference type="GO" id="GO:0046872">
    <property type="term" value="F:metal ion binding"/>
    <property type="evidence" value="ECO:0007669"/>
    <property type="project" value="UniProtKB-KW"/>
</dbReference>
<dbReference type="PIRSF" id="PIRSF004682">
    <property type="entry name" value="GmhB"/>
    <property type="match status" value="1"/>
</dbReference>
<dbReference type="GO" id="GO:0005737">
    <property type="term" value="C:cytoplasm"/>
    <property type="evidence" value="ECO:0007669"/>
    <property type="project" value="UniProtKB-SubCell"/>
</dbReference>
<keyword evidence="11" id="KW-0460">Magnesium</keyword>
<proteinExistence type="inferred from homology"/>
<feature type="binding site" evidence="11">
    <location>
        <position position="128"/>
    </location>
    <ligand>
        <name>Mg(2+)</name>
        <dbReference type="ChEBI" id="CHEBI:18420"/>
    </ligand>
</feature>
<dbReference type="InterPro" id="IPR006549">
    <property type="entry name" value="HAD-SF_hydro_IIIA"/>
</dbReference>
<sequence length="170" mass="19498">MRVAFFDRDGTIIEDYPDHEWTGINHPEFIDDSINTLKEVIEKGYKIIIITNQYIINEGYITIGQYHDINNQFKSELTRQGIELLDVFYCPHGKDEGCTCIKPNIGMIKQAIHKYPEINLEESFMIGDSAVDVELAINMGIKSFGIGVGSNYKKENIYQLNTIKDLIPYI</sequence>
<dbReference type="Proteomes" id="UP000275076">
    <property type="component" value="Unassembled WGS sequence"/>
</dbReference>
<evidence type="ECO:0000256" key="7">
    <source>
        <dbReference type="ARBA" id="ARBA00023277"/>
    </source>
</evidence>
<dbReference type="OrthoDB" id="9801899at2"/>
<dbReference type="PANTHER" id="PTHR42891">
    <property type="entry name" value="D-GLYCERO-BETA-D-MANNO-HEPTOSE-1,7-BISPHOSPHATE 7-PHOSPHATASE"/>
    <property type="match status" value="1"/>
</dbReference>
<comment type="similarity">
    <text evidence="9">Belongs to the gmhB family.</text>
</comment>
<comment type="caution">
    <text evidence="12">The sequence shown here is derived from an EMBL/GenBank/DDBJ whole genome shotgun (WGS) entry which is preliminary data.</text>
</comment>
<feature type="active site" description="Proton donor" evidence="10">
    <location>
        <position position="9"/>
    </location>
</feature>
<evidence type="ECO:0000256" key="6">
    <source>
        <dbReference type="ARBA" id="ARBA00022801"/>
    </source>
</evidence>
<dbReference type="InterPro" id="IPR013954">
    <property type="entry name" value="PNK3P"/>
</dbReference>
<evidence type="ECO:0000256" key="5">
    <source>
        <dbReference type="ARBA" id="ARBA00022723"/>
    </source>
</evidence>
<protein>
    <recommendedName>
        <fullName evidence="8 9">D,D-heptose 1,7-bisphosphate phosphatase</fullName>
        <ecNumber evidence="9">3.1.3.-</ecNumber>
    </recommendedName>
</protein>
<accession>A0A3R9P3B6</accession>
<keyword evidence="7 9" id="KW-0119">Carbohydrate metabolism</keyword>
<feature type="binding site" evidence="11">
    <location>
        <position position="100"/>
    </location>
    <ligand>
        <name>Zn(2+)</name>
        <dbReference type="ChEBI" id="CHEBI:29105"/>
    </ligand>
</feature>
<dbReference type="PANTHER" id="PTHR42891:SF1">
    <property type="entry name" value="D-GLYCERO-BETA-D-MANNO-HEPTOSE-1,7-BISPHOSPHATE 7-PHOSPHATASE"/>
    <property type="match status" value="1"/>
</dbReference>
<dbReference type="AlphaFoldDB" id="A0A3R9P3B6"/>
<keyword evidence="13" id="KW-1185">Reference proteome</keyword>
<evidence type="ECO:0000256" key="8">
    <source>
        <dbReference type="ARBA" id="ARBA00031828"/>
    </source>
</evidence>
<name>A0A3R9P3B6_9BACI</name>
<dbReference type="EMBL" id="RBVX01000078">
    <property type="protein sequence ID" value="RSL29285.1"/>
    <property type="molecule type" value="Genomic_DNA"/>
</dbReference>
<evidence type="ECO:0000256" key="9">
    <source>
        <dbReference type="PIRNR" id="PIRNR004682"/>
    </source>
</evidence>
<comment type="subcellular location">
    <subcellularLocation>
        <location evidence="2 9">Cytoplasm</location>
    </subcellularLocation>
</comment>
<feature type="binding site" evidence="11">
    <location>
        <position position="92"/>
    </location>
    <ligand>
        <name>Zn(2+)</name>
        <dbReference type="ChEBI" id="CHEBI:29105"/>
    </ligand>
</feature>
<reference evidence="12 13" key="1">
    <citation type="submission" date="2018-10" db="EMBL/GenBank/DDBJ databases">
        <title>Draft genome sequence of Bacillus salarius IM0101, isolated from a hypersaline soil in Inner Mongolia, China.</title>
        <authorList>
            <person name="Yamprayoonswat W."/>
            <person name="Boonvisut S."/>
            <person name="Jumpathong W."/>
            <person name="Sittihan S."/>
            <person name="Ruangsuj P."/>
            <person name="Wanthongcharoen S."/>
            <person name="Thongpramul N."/>
            <person name="Pimmason S."/>
            <person name="Yu B."/>
            <person name="Yasawong M."/>
        </authorList>
    </citation>
    <scope>NUCLEOTIDE SEQUENCE [LARGE SCALE GENOMIC DNA]</scope>
    <source>
        <strain evidence="12 13">IM0101</strain>
    </source>
</reference>
<dbReference type="InterPro" id="IPR004446">
    <property type="entry name" value="Heptose_bisP_phosphatase"/>
</dbReference>
<feature type="binding site" evidence="11">
    <location>
        <position position="9"/>
    </location>
    <ligand>
        <name>Mg(2+)</name>
        <dbReference type="ChEBI" id="CHEBI:18420"/>
    </ligand>
</feature>
<dbReference type="Gene3D" id="3.40.50.1000">
    <property type="entry name" value="HAD superfamily/HAD-like"/>
    <property type="match status" value="1"/>
</dbReference>
<feature type="binding site" evidence="11">
    <location>
        <position position="98"/>
    </location>
    <ligand>
        <name>Zn(2+)</name>
        <dbReference type="ChEBI" id="CHEBI:29105"/>
    </ligand>
</feature>
<keyword evidence="11" id="KW-0862">Zinc</keyword>
<keyword evidence="4 9" id="KW-0963">Cytoplasm</keyword>
<dbReference type="NCBIfam" id="TIGR01662">
    <property type="entry name" value="HAD-SF-IIIA"/>
    <property type="match status" value="1"/>
</dbReference>
<dbReference type="RefSeq" id="WP_125562807.1">
    <property type="nucleotide sequence ID" value="NZ_RBVX01000078.1"/>
</dbReference>
<evidence type="ECO:0000313" key="13">
    <source>
        <dbReference type="Proteomes" id="UP000275076"/>
    </source>
</evidence>
<dbReference type="EC" id="3.1.3.-" evidence="9"/>
<evidence type="ECO:0000256" key="3">
    <source>
        <dbReference type="ARBA" id="ARBA00011245"/>
    </source>
</evidence>
<feature type="binding site" evidence="11">
    <location>
        <position position="7"/>
    </location>
    <ligand>
        <name>Mg(2+)</name>
        <dbReference type="ChEBI" id="CHEBI:18420"/>
    </ligand>
</feature>
<feature type="binding site" evidence="11">
    <location>
        <position position="90"/>
    </location>
    <ligand>
        <name>Zn(2+)</name>
        <dbReference type="ChEBI" id="CHEBI:29105"/>
    </ligand>
</feature>
<dbReference type="SUPFAM" id="SSF56784">
    <property type="entry name" value="HAD-like"/>
    <property type="match status" value="1"/>
</dbReference>
<evidence type="ECO:0000256" key="10">
    <source>
        <dbReference type="PIRSR" id="PIRSR004682-1"/>
    </source>
</evidence>
<organism evidence="12 13">
    <name type="scientific">Salibacterium salarium</name>
    <dbReference type="NCBI Taxonomy" id="284579"/>
    <lineage>
        <taxon>Bacteria</taxon>
        <taxon>Bacillati</taxon>
        <taxon>Bacillota</taxon>
        <taxon>Bacilli</taxon>
        <taxon>Bacillales</taxon>
        <taxon>Bacillaceae</taxon>
    </lineage>
</organism>
<dbReference type="InterPro" id="IPR006543">
    <property type="entry name" value="Histidinol-phos"/>
</dbReference>
<comment type="cofactor">
    <cofactor evidence="11">
        <name>Zn(2+)</name>
        <dbReference type="ChEBI" id="CHEBI:29105"/>
    </cofactor>
</comment>
<evidence type="ECO:0000256" key="4">
    <source>
        <dbReference type="ARBA" id="ARBA00022490"/>
    </source>
</evidence>
<feature type="active site" description="Nucleophile" evidence="10">
    <location>
        <position position="7"/>
    </location>
</feature>
<dbReference type="GO" id="GO:0016791">
    <property type="term" value="F:phosphatase activity"/>
    <property type="evidence" value="ECO:0007669"/>
    <property type="project" value="InterPro"/>
</dbReference>
<dbReference type="InterPro" id="IPR036412">
    <property type="entry name" value="HAD-like_sf"/>
</dbReference>
<keyword evidence="5 11" id="KW-0479">Metal-binding</keyword>